<comment type="caution">
    <text evidence="7">The sequence shown here is derived from an EMBL/GenBank/DDBJ whole genome shotgun (WGS) entry which is preliminary data.</text>
</comment>
<feature type="transmembrane region" description="Helical" evidence="6">
    <location>
        <begin position="392"/>
        <end position="414"/>
    </location>
</feature>
<feature type="transmembrane region" description="Helical" evidence="6">
    <location>
        <begin position="84"/>
        <end position="106"/>
    </location>
</feature>
<evidence type="ECO:0000313" key="8">
    <source>
        <dbReference type="Proteomes" id="UP000196084"/>
    </source>
</evidence>
<comment type="subcellular location">
    <subcellularLocation>
        <location evidence="1">Cell membrane</location>
        <topology evidence="1">Multi-pass membrane protein</topology>
    </subcellularLocation>
</comment>
<keyword evidence="8" id="KW-1185">Reference proteome</keyword>
<dbReference type="GO" id="GO:0005886">
    <property type="term" value="C:plasma membrane"/>
    <property type="evidence" value="ECO:0007669"/>
    <property type="project" value="UniProtKB-SubCell"/>
</dbReference>
<evidence type="ECO:0000256" key="6">
    <source>
        <dbReference type="SAM" id="Phobius"/>
    </source>
</evidence>
<feature type="transmembrane region" description="Helical" evidence="6">
    <location>
        <begin position="179"/>
        <end position="199"/>
    </location>
</feature>
<feature type="transmembrane region" description="Helical" evidence="6">
    <location>
        <begin position="259"/>
        <end position="282"/>
    </location>
</feature>
<accession>A0A202E7D9</accession>
<feature type="transmembrane region" description="Helical" evidence="6">
    <location>
        <begin position="155"/>
        <end position="173"/>
    </location>
</feature>
<evidence type="ECO:0000313" key="7">
    <source>
        <dbReference type="EMBL" id="OVE84048.1"/>
    </source>
</evidence>
<dbReference type="PANTHER" id="PTHR30250">
    <property type="entry name" value="PST FAMILY PREDICTED COLANIC ACID TRANSPORTER"/>
    <property type="match status" value="1"/>
</dbReference>
<evidence type="ECO:0000256" key="1">
    <source>
        <dbReference type="ARBA" id="ARBA00004651"/>
    </source>
</evidence>
<dbReference type="PANTHER" id="PTHR30250:SF11">
    <property type="entry name" value="O-ANTIGEN TRANSPORTER-RELATED"/>
    <property type="match status" value="1"/>
</dbReference>
<dbReference type="RefSeq" id="WP_087714313.1">
    <property type="nucleotide sequence ID" value="NZ_MWPH01000002.1"/>
</dbReference>
<feature type="transmembrane region" description="Helical" evidence="6">
    <location>
        <begin position="451"/>
        <end position="475"/>
    </location>
</feature>
<gene>
    <name evidence="7" type="ORF">B2G88_06310</name>
</gene>
<feature type="transmembrane region" description="Helical" evidence="6">
    <location>
        <begin position="338"/>
        <end position="355"/>
    </location>
</feature>
<dbReference type="OrthoDB" id="19148at2157"/>
<feature type="transmembrane region" description="Helical" evidence="6">
    <location>
        <begin position="43"/>
        <end position="64"/>
    </location>
</feature>
<dbReference type="CDD" id="cd13128">
    <property type="entry name" value="MATE_Wzx_like"/>
    <property type="match status" value="1"/>
</dbReference>
<feature type="transmembrane region" description="Helical" evidence="6">
    <location>
        <begin position="118"/>
        <end position="134"/>
    </location>
</feature>
<feature type="transmembrane region" description="Helical" evidence="6">
    <location>
        <begin position="516"/>
        <end position="537"/>
    </location>
</feature>
<keyword evidence="2" id="KW-1003">Cell membrane</keyword>
<keyword evidence="4 6" id="KW-1133">Transmembrane helix</keyword>
<reference evidence="7 8" key="1">
    <citation type="submission" date="2017-02" db="EMBL/GenBank/DDBJ databases">
        <title>Natronthermophilus aegyptiacus gen. nov.,sp. nov., an aerobic, extremely halophilic alkalithermophilic archaeon isolated from the athalassohaline Wadi An Natrun, Egypt.</title>
        <authorList>
            <person name="Zhao B."/>
        </authorList>
    </citation>
    <scope>NUCLEOTIDE SEQUENCE [LARGE SCALE GENOMIC DNA]</scope>
    <source>
        <strain evidence="7 8">CGMCC 1.3597</strain>
    </source>
</reference>
<dbReference type="AlphaFoldDB" id="A0A202E7D9"/>
<dbReference type="Pfam" id="PF01943">
    <property type="entry name" value="Polysacc_synt"/>
    <property type="match status" value="1"/>
</dbReference>
<feature type="transmembrane region" description="Helical" evidence="6">
    <location>
        <begin position="367"/>
        <end position="386"/>
    </location>
</feature>
<dbReference type="InterPro" id="IPR050833">
    <property type="entry name" value="Poly_Biosynth_Transport"/>
</dbReference>
<evidence type="ECO:0000256" key="4">
    <source>
        <dbReference type="ARBA" id="ARBA00022989"/>
    </source>
</evidence>
<evidence type="ECO:0000256" key="3">
    <source>
        <dbReference type="ARBA" id="ARBA00022692"/>
    </source>
</evidence>
<dbReference type="InterPro" id="IPR002797">
    <property type="entry name" value="Polysacc_synth"/>
</dbReference>
<evidence type="ECO:0000256" key="5">
    <source>
        <dbReference type="ARBA" id="ARBA00023136"/>
    </source>
</evidence>
<feature type="transmembrane region" description="Helical" evidence="6">
    <location>
        <begin position="426"/>
        <end position="445"/>
    </location>
</feature>
<dbReference type="Proteomes" id="UP000196084">
    <property type="component" value="Unassembled WGS sequence"/>
</dbReference>
<dbReference type="EMBL" id="MWPH01000002">
    <property type="protein sequence ID" value="OVE84048.1"/>
    <property type="molecule type" value="Genomic_DNA"/>
</dbReference>
<proteinExistence type="predicted"/>
<keyword evidence="5 6" id="KW-0472">Membrane</keyword>
<feature type="transmembrane region" description="Helical" evidence="6">
    <location>
        <begin position="220"/>
        <end position="239"/>
    </location>
</feature>
<keyword evidence="3 6" id="KW-0812">Transmembrane</keyword>
<organism evidence="7 8">
    <name type="scientific">Natronolimnobius baerhuensis</name>
    <dbReference type="NCBI Taxonomy" id="253108"/>
    <lineage>
        <taxon>Archaea</taxon>
        <taxon>Methanobacteriati</taxon>
        <taxon>Methanobacteriota</taxon>
        <taxon>Stenosarchaea group</taxon>
        <taxon>Halobacteria</taxon>
        <taxon>Halobacteriales</taxon>
        <taxon>Natrialbaceae</taxon>
        <taxon>Natronolimnobius</taxon>
    </lineage>
</organism>
<feature type="transmembrane region" description="Helical" evidence="6">
    <location>
        <begin position="12"/>
        <end position="31"/>
    </location>
</feature>
<sequence>MNRSLASGIFSVVSAKIVVLIVTAVSTPLLYRFLGASAYGDYAVLLSVFAIYMIFVSSGITDGVRKYLAEDRSVANWQEHVVGFYLRLAIWLAAIGILVMVAATEFGYVSVAFGEERAVYFYILAILVVTAQFRDYARKTLMGFGLERYSEPLKILDKVGFVVVAIPLTYVGFGVVGALLGHIVASALVAVVGLALVHSRISLLSVFSTPTERFPRTQMLTFNSMSIVLVFLLMSLYHVDILMLQQFRESSDVGNYRAALQIAEFLWFVPLALQTVFVHSTSELWSRNRTREITDLASRTTRYTFLLTGVMAVGLAALADVAIPLYFGAEAEPAIDPLLLLLPGALGFALARPVLAVSQGNGTLRYPVAATGVAAGVNVVLNVLLIPSYGMHGAAIATSIGYGSMFVLHCWSARQVGFDPLADARLARATLATILTAVPIFALTATISNPWLALLVVPPVGFVLYLGFALLVGALDLTEPLEILSAFPDPVGSSASTLQTRLAGLESGPPRNWFQLLLVGAGLSLFASGLAVGVLGIDAPVVLP</sequence>
<evidence type="ECO:0000256" key="2">
    <source>
        <dbReference type="ARBA" id="ARBA00022475"/>
    </source>
</evidence>
<name>A0A202E7D9_9EURY</name>
<protein>
    <submittedName>
        <fullName evidence="7">Polysaccharide biosynthesis protein</fullName>
    </submittedName>
</protein>
<feature type="transmembrane region" description="Helical" evidence="6">
    <location>
        <begin position="303"/>
        <end position="326"/>
    </location>
</feature>